<comment type="caution">
    <text evidence="1">The sequence shown here is derived from an EMBL/GenBank/DDBJ whole genome shotgun (WGS) entry which is preliminary data.</text>
</comment>
<dbReference type="RefSeq" id="WP_008869350.1">
    <property type="nucleotide sequence ID" value="NZ_ACJN02000001.1"/>
</dbReference>
<proteinExistence type="predicted"/>
<dbReference type="EMBL" id="ACJN02000001">
    <property type="protein sequence ID" value="EFI36228.1"/>
    <property type="molecule type" value="Genomic_DNA"/>
</dbReference>
<sequence length="104" mass="12082">MDDKLHSATQVVQECFWGDYLVTPQDILERLEKKDAAFGRFLFSKIIENSRHPSKHLKVLFPMEDLLPMLDRYLSMSGGKKRVRLVAANITGDHSLVPELQWKR</sequence>
<evidence type="ECO:0000313" key="2">
    <source>
        <dbReference type="Proteomes" id="UP000005496"/>
    </source>
</evidence>
<gene>
    <name evidence="1" type="ORF">Dthio_PD3685</name>
</gene>
<protein>
    <submittedName>
        <fullName evidence="1">Uncharacterized protein</fullName>
    </submittedName>
</protein>
<dbReference type="AlphaFoldDB" id="D6SK25"/>
<name>D6SK25_9BACT</name>
<reference evidence="1" key="1">
    <citation type="submission" date="2010-05" db="EMBL/GenBank/DDBJ databases">
        <title>The draft genome of Desulfonatronospira thiodismutans ASO3-1.</title>
        <authorList>
            <consortium name="US DOE Joint Genome Institute (JGI-PGF)"/>
            <person name="Lucas S."/>
            <person name="Copeland A."/>
            <person name="Lapidus A."/>
            <person name="Cheng J.-F."/>
            <person name="Bruce D."/>
            <person name="Goodwin L."/>
            <person name="Pitluck S."/>
            <person name="Chertkov O."/>
            <person name="Brettin T."/>
            <person name="Detter J.C."/>
            <person name="Han C."/>
            <person name="Land M.L."/>
            <person name="Hauser L."/>
            <person name="Kyrpides N."/>
            <person name="Mikhailova N."/>
            <person name="Muyzer G."/>
            <person name="Woyke T."/>
        </authorList>
    </citation>
    <scope>NUCLEOTIDE SEQUENCE [LARGE SCALE GENOMIC DNA]</scope>
    <source>
        <strain evidence="1">ASO3-1</strain>
    </source>
</reference>
<organism evidence="1 2">
    <name type="scientific">Desulfonatronospira thiodismutans ASO3-1</name>
    <dbReference type="NCBI Taxonomy" id="555779"/>
    <lineage>
        <taxon>Bacteria</taxon>
        <taxon>Pseudomonadati</taxon>
        <taxon>Thermodesulfobacteriota</taxon>
        <taxon>Desulfovibrionia</taxon>
        <taxon>Desulfovibrionales</taxon>
        <taxon>Desulfonatronovibrionaceae</taxon>
        <taxon>Desulfonatronospira</taxon>
    </lineage>
</organism>
<evidence type="ECO:0000313" key="1">
    <source>
        <dbReference type="EMBL" id="EFI36228.1"/>
    </source>
</evidence>
<dbReference type="OrthoDB" id="5471859at2"/>
<accession>D6SK25</accession>
<keyword evidence="2" id="KW-1185">Reference proteome</keyword>
<dbReference type="Proteomes" id="UP000005496">
    <property type="component" value="Unassembled WGS sequence"/>
</dbReference>